<sequence>MAGAAAEKYVSDAPVAHAYNRVTELDALNQQTASVRIRDAEVQARLQTGEAYLYTVDADRRAEMIRQQAQLRSDDAGQRVQMAALAASLDVNDALRRSDLRGQEAELRVQSAVAAAEARQAIAEANYASRSERQRNEILQEKITSMQAMIEKLQKERDPLDEKERVASAGCTQTEVSLAHLKEANAGLKAENALLKRAALQKGLAKRSKPTSPVRSSPHDSETSSVSEASVPVGIALRRRLNRESNKPLTPPVSPHLLERQRPQRTPTAPPMAPPSPAHSVTSWSPPRFERPVEGSAVFGGVPPPTGRFRSAFGPQSGVPPMRVPQPEPQRGVFAAASQAPRGGFAHGFSSGPNFPPPQRWSDGEDVEAEPGLQFAPIGRWRHGMTNDLPAGSRPSTDIIGEVGTYPMFIRTIAASTPGAAIAQLVGTIKHEPNFNVRRMQRILTYYGDLIKNPSRDSFELLGWELYYLFRENLVLSGRPNSFNLNEYRRLVYGDQLQDPAAALVERCTTAPTTTHYRAIAQQTTFRKRSKRQRAGFQESVTGTLAVRSRDPLPGRRAQVSGTRVVPEQKQRQSGRCRGEAPGLPVPREEDAIDGVIRFLQSQKSATVASPPLWKSAVRVVPKPLTTPEKASSNPFAKVMDFLHSSSEEVARVSRPAPRMRQRKEALKSPKEARQHSVAFRPPAQVEQVENHVMADGLAAAVTAEPINVAQFRDPELQKLAAAANA</sequence>
<feature type="region of interest" description="Disordered" evidence="2">
    <location>
        <begin position="650"/>
        <end position="681"/>
    </location>
</feature>
<feature type="compositionally biased region" description="Basic and acidic residues" evidence="2">
    <location>
        <begin position="663"/>
        <end position="675"/>
    </location>
</feature>
<proteinExistence type="predicted"/>
<dbReference type="AlphaFoldDB" id="A0A0M9FTV2"/>
<feature type="coiled-coil region" evidence="1">
    <location>
        <begin position="136"/>
        <end position="198"/>
    </location>
</feature>
<evidence type="ECO:0000313" key="4">
    <source>
        <dbReference type="Proteomes" id="UP000037923"/>
    </source>
</evidence>
<feature type="non-terminal residue" evidence="3">
    <location>
        <position position="726"/>
    </location>
</feature>
<name>A0A0M9FTV2_LEPPY</name>
<feature type="region of interest" description="Disordered" evidence="2">
    <location>
        <begin position="201"/>
        <end position="318"/>
    </location>
</feature>
<dbReference type="RefSeq" id="XP_015654286.1">
    <property type="nucleotide sequence ID" value="XM_015806891.1"/>
</dbReference>
<gene>
    <name evidence="3" type="ORF">ABB37_08041</name>
</gene>
<protein>
    <submittedName>
        <fullName evidence="3">Uncharacterized protein</fullName>
    </submittedName>
</protein>
<comment type="caution">
    <text evidence="3">The sequence shown here is derived from an EMBL/GenBank/DDBJ whole genome shotgun (WGS) entry which is preliminary data.</text>
</comment>
<evidence type="ECO:0000313" key="3">
    <source>
        <dbReference type="EMBL" id="KPA75847.1"/>
    </source>
</evidence>
<dbReference type="VEuPathDB" id="TriTrypDB:LpyrH10_22_0010"/>
<accession>A0A0M9FTV2</accession>
<evidence type="ECO:0000256" key="2">
    <source>
        <dbReference type="SAM" id="MobiDB-lite"/>
    </source>
</evidence>
<dbReference type="GeneID" id="26908326"/>
<keyword evidence="4" id="KW-1185">Reference proteome</keyword>
<dbReference type="Proteomes" id="UP000037923">
    <property type="component" value="Unassembled WGS sequence"/>
</dbReference>
<evidence type="ECO:0000256" key="1">
    <source>
        <dbReference type="SAM" id="Coils"/>
    </source>
</evidence>
<dbReference type="EMBL" id="LGTL01000022">
    <property type="protein sequence ID" value="KPA75847.1"/>
    <property type="molecule type" value="Genomic_DNA"/>
</dbReference>
<feature type="compositionally biased region" description="Pro residues" evidence="2">
    <location>
        <begin position="268"/>
        <end position="277"/>
    </location>
</feature>
<feature type="region of interest" description="Disordered" evidence="2">
    <location>
        <begin position="552"/>
        <end position="588"/>
    </location>
</feature>
<reference evidence="3 4" key="1">
    <citation type="submission" date="2015-07" db="EMBL/GenBank/DDBJ databases">
        <title>High-quality genome of monoxenous trypanosomatid Leptomonas pyrrhocoris.</title>
        <authorList>
            <person name="Flegontov P."/>
            <person name="Butenko A."/>
            <person name="Firsov S."/>
            <person name="Vlcek C."/>
            <person name="Logacheva M.D."/>
            <person name="Field M."/>
            <person name="Filatov D."/>
            <person name="Flegontova O."/>
            <person name="Gerasimov E."/>
            <person name="Jackson A.P."/>
            <person name="Kelly S."/>
            <person name="Opperdoes F."/>
            <person name="O'Reilly A."/>
            <person name="Votypka J."/>
            <person name="Yurchenko V."/>
            <person name="Lukes J."/>
        </authorList>
    </citation>
    <scope>NUCLEOTIDE SEQUENCE [LARGE SCALE GENOMIC DNA]</scope>
    <source>
        <strain evidence="3">H10</strain>
    </source>
</reference>
<keyword evidence="1" id="KW-0175">Coiled coil</keyword>
<organism evidence="3 4">
    <name type="scientific">Leptomonas pyrrhocoris</name>
    <name type="common">Firebug parasite</name>
    <dbReference type="NCBI Taxonomy" id="157538"/>
    <lineage>
        <taxon>Eukaryota</taxon>
        <taxon>Discoba</taxon>
        <taxon>Euglenozoa</taxon>
        <taxon>Kinetoplastea</taxon>
        <taxon>Metakinetoplastina</taxon>
        <taxon>Trypanosomatida</taxon>
        <taxon>Trypanosomatidae</taxon>
        <taxon>Leishmaniinae</taxon>
        <taxon>Leptomonas</taxon>
    </lineage>
</organism>